<dbReference type="AlphaFoldDB" id="A0A0B2A6Y8"/>
<comment type="caution">
    <text evidence="2">The sequence shown here is derived from an EMBL/GenBank/DDBJ whole genome shotgun (WGS) entry which is preliminary data.</text>
</comment>
<evidence type="ECO:0000259" key="1">
    <source>
        <dbReference type="Pfam" id="PF08751"/>
    </source>
</evidence>
<reference evidence="2 3" key="1">
    <citation type="submission" date="2014-11" db="EMBL/GenBank/DDBJ databases">
        <title>Genome sequence of Microbacterium mangrovi MUSC 115(T).</title>
        <authorList>
            <person name="Lee L.-H."/>
        </authorList>
    </citation>
    <scope>NUCLEOTIDE SEQUENCE [LARGE SCALE GENOMIC DNA]</scope>
    <source>
        <strain evidence="2 3">MUSC 115</strain>
    </source>
</reference>
<dbReference type="InterPro" id="IPR014862">
    <property type="entry name" value="TrwC"/>
</dbReference>
<dbReference type="CDD" id="cd18809">
    <property type="entry name" value="SF1_C_RecD"/>
    <property type="match status" value="1"/>
</dbReference>
<accession>A0A0B2A6Y8</accession>
<evidence type="ECO:0000313" key="3">
    <source>
        <dbReference type="Proteomes" id="UP000031030"/>
    </source>
</evidence>
<dbReference type="Pfam" id="PF13604">
    <property type="entry name" value="AAA_30"/>
    <property type="match status" value="1"/>
</dbReference>
<dbReference type="Pfam" id="PF08751">
    <property type="entry name" value="TrwC"/>
    <property type="match status" value="1"/>
</dbReference>
<dbReference type="EMBL" id="JTDK01000006">
    <property type="protein sequence ID" value="KHK98845.1"/>
    <property type="molecule type" value="Genomic_DNA"/>
</dbReference>
<dbReference type="Gene3D" id="3.40.50.300">
    <property type="entry name" value="P-loop containing nucleotide triphosphate hydrolases"/>
    <property type="match status" value="2"/>
</dbReference>
<proteinExistence type="predicted"/>
<dbReference type="InterPro" id="IPR027417">
    <property type="entry name" value="P-loop_NTPase"/>
</dbReference>
<name>A0A0B2A6Y8_9MICO</name>
<protein>
    <recommendedName>
        <fullName evidence="1">TrwC relaxase domain-containing protein</fullName>
    </recommendedName>
</protein>
<dbReference type="Proteomes" id="UP000031030">
    <property type="component" value="Unassembled WGS sequence"/>
</dbReference>
<keyword evidence="3" id="KW-1185">Reference proteome</keyword>
<sequence length="918" mass="99499">MRGGLERWKRGLGSHGVRQALGYAFDGTCDSHLDRPSGVDGLASYSGDGDVVRYTVSDGSIQADRLDPVTLEAWLNGDDPETGEHRGRHLDSPDADLVLDGTINAPKSFSLAVLIDEDLASEFEALQDRLRTRIILTWQRQLNARRGAGGRIREALHRVEVVELQHRRSRALDPHIHRHLWLNVKVQGQDGQWSNVDSRVAMKLHTVINAEGELAARTDPEWITALSRHGYTLNEDGEIAQLAHLVRPLSRRSTQIEANKATHLARWRAGHPGQEPSHDVLNRIDRWAWAADRPNKPHDLDETSWEDLTRDELLALDPTVLQPRAVIESARVPVADLDRDLLAARAVVDADQRSTGTGGRFSRYDILAGAMRAVAASGASEDRAMLQEVINDVAARALLDTVDVLHDEKDVPAHIKHLMSARTAALKLDLATRFDELNRPGVDIPPDAIQRLSAEVLENVKLDQGQADAAAVIGGTHRLVTVVGPAGSGKTTMLRVAHAALARQQRRMVVVAPTKKAATVAQREIGAEASSLHALLVDHGWRYGTDAAGNEVWTRLHPGDIDQATGITYNGPTRYPLAPGDRIVVDESGMVDLNTANALAQVAADTGAGLAMVGDDLQARPVGHSGAMACMARRSGAVVELSDVHRFHDPEYAALTLRMRQPAGVEEAAAVATELARTGHVRRVDSEDAAMEAMVDAYFEHAGAGRRVALVTATNAEADAVSEAIQHKRLELGQLRQDRVALGLGDQRILVGDIVQTRRNDRASGVENRATWTVARINATSVLLASTRDSGDVRTVTRDYVCEHVHLAYASTVHGIQGETTNFAAVGPGVDAAGLYVGMTRGRDENEVIVVARSEREARAEIAKCLLRGSIEATIDDSTQMAKAELRRAARESSNDNEALARNAAAMTRRGSFIGGIG</sequence>
<organism evidence="2 3">
    <name type="scientific">Microbacterium mangrovi</name>
    <dbReference type="NCBI Taxonomy" id="1348253"/>
    <lineage>
        <taxon>Bacteria</taxon>
        <taxon>Bacillati</taxon>
        <taxon>Actinomycetota</taxon>
        <taxon>Actinomycetes</taxon>
        <taxon>Micrococcales</taxon>
        <taxon>Microbacteriaceae</taxon>
        <taxon>Microbacterium</taxon>
    </lineage>
</organism>
<evidence type="ECO:0000313" key="2">
    <source>
        <dbReference type="EMBL" id="KHK98845.1"/>
    </source>
</evidence>
<dbReference type="SUPFAM" id="SSF52540">
    <property type="entry name" value="P-loop containing nucleoside triphosphate hydrolases"/>
    <property type="match status" value="1"/>
</dbReference>
<gene>
    <name evidence="2" type="ORF">LK09_08230</name>
</gene>
<dbReference type="SUPFAM" id="SSF55464">
    <property type="entry name" value="Origin of replication-binding domain, RBD-like"/>
    <property type="match status" value="1"/>
</dbReference>
<dbReference type="RefSeq" id="WP_039397758.1">
    <property type="nucleotide sequence ID" value="NZ_JTDK01000006.1"/>
</dbReference>
<dbReference type="Gene3D" id="2.30.30.940">
    <property type="match status" value="1"/>
</dbReference>
<feature type="domain" description="TrwC relaxase" evidence="1">
    <location>
        <begin position="65"/>
        <end position="304"/>
    </location>
</feature>
<dbReference type="OrthoDB" id="4524286at2"/>
<dbReference type="STRING" id="1348253.LK09_08230"/>